<dbReference type="SUPFAM" id="SSF48452">
    <property type="entry name" value="TPR-like"/>
    <property type="match status" value="1"/>
</dbReference>
<feature type="repeat" description="ANK" evidence="12">
    <location>
        <begin position="517"/>
        <end position="549"/>
    </location>
</feature>
<keyword evidence="11" id="KW-0472">Membrane</keyword>
<dbReference type="GO" id="GO:0005576">
    <property type="term" value="C:extracellular region"/>
    <property type="evidence" value="ECO:0007669"/>
    <property type="project" value="UniProtKB-SubCell"/>
</dbReference>
<dbReference type="PRINTS" id="PR01415">
    <property type="entry name" value="ANKYRIN"/>
</dbReference>
<comment type="caution">
    <text evidence="13">The sequence shown here is derived from an EMBL/GenBank/DDBJ whole genome shotgun (WGS) entry which is preliminary data.</text>
</comment>
<dbReference type="SUPFAM" id="SSF48403">
    <property type="entry name" value="Ankyrin repeat"/>
    <property type="match status" value="1"/>
</dbReference>
<dbReference type="Gene3D" id="1.25.40.20">
    <property type="entry name" value="Ankyrin repeat-containing domain"/>
    <property type="match status" value="2"/>
</dbReference>
<gene>
    <name evidence="13" type="ORF">NPIL_64701</name>
</gene>
<dbReference type="OrthoDB" id="194358at2759"/>
<evidence type="ECO:0000256" key="11">
    <source>
        <dbReference type="ARBA" id="ARBA00023298"/>
    </source>
</evidence>
<protein>
    <submittedName>
        <fullName evidence="13">Uncharacterized protein</fullName>
    </submittedName>
</protein>
<keyword evidence="8" id="KW-0677">Repeat</keyword>
<dbReference type="PANTHER" id="PTHR24171">
    <property type="entry name" value="ANKYRIN REPEAT DOMAIN-CONTAINING PROTEIN 39-RELATED"/>
    <property type="match status" value="1"/>
</dbReference>
<evidence type="ECO:0000256" key="1">
    <source>
        <dbReference type="ARBA" id="ARBA00004175"/>
    </source>
</evidence>
<dbReference type="InterPro" id="IPR036770">
    <property type="entry name" value="Ankyrin_rpt-contain_sf"/>
</dbReference>
<dbReference type="GO" id="GO:0006887">
    <property type="term" value="P:exocytosis"/>
    <property type="evidence" value="ECO:0007669"/>
    <property type="project" value="UniProtKB-KW"/>
</dbReference>
<proteinExistence type="predicted"/>
<feature type="repeat" description="ANK" evidence="12">
    <location>
        <begin position="601"/>
        <end position="633"/>
    </location>
</feature>
<reference evidence="13" key="1">
    <citation type="submission" date="2020-08" db="EMBL/GenBank/DDBJ databases">
        <title>Multicomponent nature underlies the extraordinary mechanical properties of spider dragline silk.</title>
        <authorList>
            <person name="Kono N."/>
            <person name="Nakamura H."/>
            <person name="Mori M."/>
            <person name="Yoshida Y."/>
            <person name="Ohtoshi R."/>
            <person name="Malay A.D."/>
            <person name="Moran D.A.P."/>
            <person name="Tomita M."/>
            <person name="Numata K."/>
            <person name="Arakawa K."/>
        </authorList>
    </citation>
    <scope>NUCLEOTIDE SEQUENCE</scope>
</reference>
<evidence type="ECO:0000256" key="5">
    <source>
        <dbReference type="ARBA" id="ARBA00022537"/>
    </source>
</evidence>
<dbReference type="Proteomes" id="UP000887013">
    <property type="component" value="Unassembled WGS sequence"/>
</dbReference>
<dbReference type="AlphaFoldDB" id="A0A8X6NB56"/>
<keyword evidence="4" id="KW-0964">Secreted</keyword>
<feature type="repeat" description="ANK" evidence="12">
    <location>
        <begin position="674"/>
        <end position="706"/>
    </location>
</feature>
<evidence type="ECO:0000256" key="6">
    <source>
        <dbReference type="ARBA" id="ARBA00022656"/>
    </source>
</evidence>
<dbReference type="EMBL" id="BMAW01102429">
    <property type="protein sequence ID" value="GFT04281.1"/>
    <property type="molecule type" value="Genomic_DNA"/>
</dbReference>
<accession>A0A8X6NB56</accession>
<evidence type="ECO:0000256" key="2">
    <source>
        <dbReference type="ARBA" id="ARBA00004613"/>
    </source>
</evidence>
<dbReference type="Gene3D" id="1.25.40.10">
    <property type="entry name" value="Tetratricopeptide repeat domain"/>
    <property type="match status" value="1"/>
</dbReference>
<dbReference type="InterPro" id="IPR011990">
    <property type="entry name" value="TPR-like_helical_dom_sf"/>
</dbReference>
<dbReference type="GO" id="GO:0090729">
    <property type="term" value="F:toxin activity"/>
    <property type="evidence" value="ECO:0007669"/>
    <property type="project" value="UniProtKB-KW"/>
</dbReference>
<dbReference type="GO" id="GO:0085020">
    <property type="term" value="P:protein K6-linked ubiquitination"/>
    <property type="evidence" value="ECO:0007669"/>
    <property type="project" value="TreeGrafter"/>
</dbReference>
<evidence type="ECO:0000256" key="7">
    <source>
        <dbReference type="ARBA" id="ARBA00022699"/>
    </source>
</evidence>
<keyword evidence="10 12" id="KW-0040">ANK repeat</keyword>
<dbReference type="Pfam" id="PF12796">
    <property type="entry name" value="Ank_2"/>
    <property type="match status" value="2"/>
</dbReference>
<evidence type="ECO:0000256" key="10">
    <source>
        <dbReference type="ARBA" id="ARBA00023043"/>
    </source>
</evidence>
<evidence type="ECO:0000256" key="4">
    <source>
        <dbReference type="ARBA" id="ARBA00022525"/>
    </source>
</evidence>
<feature type="repeat" description="ANK" evidence="12">
    <location>
        <begin position="634"/>
        <end position="656"/>
    </location>
</feature>
<dbReference type="GO" id="GO:0031436">
    <property type="term" value="C:BRCA1-BARD1 complex"/>
    <property type="evidence" value="ECO:0007669"/>
    <property type="project" value="TreeGrafter"/>
</dbReference>
<dbReference type="PANTHER" id="PTHR24171:SF8">
    <property type="entry name" value="BRCA1-ASSOCIATED RING DOMAIN PROTEIN 1"/>
    <property type="match status" value="1"/>
</dbReference>
<evidence type="ECO:0000313" key="13">
    <source>
        <dbReference type="EMBL" id="GFT04281.1"/>
    </source>
</evidence>
<dbReference type="GO" id="GO:0070531">
    <property type="term" value="C:BRCA1-A complex"/>
    <property type="evidence" value="ECO:0007669"/>
    <property type="project" value="TreeGrafter"/>
</dbReference>
<dbReference type="GO" id="GO:0044231">
    <property type="term" value="C:host cell presynaptic membrane"/>
    <property type="evidence" value="ECO:0007669"/>
    <property type="project" value="UniProtKB-KW"/>
</dbReference>
<dbReference type="PROSITE" id="PS50088">
    <property type="entry name" value="ANK_REPEAT"/>
    <property type="match status" value="4"/>
</dbReference>
<keyword evidence="14" id="KW-1185">Reference proteome</keyword>
<dbReference type="PROSITE" id="PS50297">
    <property type="entry name" value="ANK_REP_REGION"/>
    <property type="match status" value="4"/>
</dbReference>
<evidence type="ECO:0000256" key="9">
    <source>
        <dbReference type="ARBA" id="ARBA00023028"/>
    </source>
</evidence>
<keyword evidence="9" id="KW-0638">Presynaptic neurotoxin</keyword>
<dbReference type="GO" id="GO:0004842">
    <property type="term" value="F:ubiquitin-protein transferase activity"/>
    <property type="evidence" value="ECO:0007669"/>
    <property type="project" value="TreeGrafter"/>
</dbReference>
<dbReference type="GO" id="GO:0044218">
    <property type="term" value="C:other organism cell membrane"/>
    <property type="evidence" value="ECO:0007669"/>
    <property type="project" value="UniProtKB-KW"/>
</dbReference>
<keyword evidence="5" id="KW-1052">Target cell membrane</keyword>
<keyword evidence="11" id="KW-1053">Target membrane</keyword>
<evidence type="ECO:0000256" key="12">
    <source>
        <dbReference type="PROSITE-ProRule" id="PRU00023"/>
    </source>
</evidence>
<keyword evidence="7" id="KW-0528">Neurotoxin</keyword>
<evidence type="ECO:0000256" key="3">
    <source>
        <dbReference type="ARBA" id="ARBA00022483"/>
    </source>
</evidence>
<name>A0A8X6NB56_NEPPI</name>
<organism evidence="13 14">
    <name type="scientific">Nephila pilipes</name>
    <name type="common">Giant wood spider</name>
    <name type="synonym">Nephila maculata</name>
    <dbReference type="NCBI Taxonomy" id="299642"/>
    <lineage>
        <taxon>Eukaryota</taxon>
        <taxon>Metazoa</taxon>
        <taxon>Ecdysozoa</taxon>
        <taxon>Arthropoda</taxon>
        <taxon>Chelicerata</taxon>
        <taxon>Arachnida</taxon>
        <taxon>Araneae</taxon>
        <taxon>Araneomorphae</taxon>
        <taxon>Entelegynae</taxon>
        <taxon>Araneoidea</taxon>
        <taxon>Nephilidae</taxon>
        <taxon>Nephila</taxon>
    </lineage>
</organism>
<evidence type="ECO:0000256" key="8">
    <source>
        <dbReference type="ARBA" id="ARBA00022737"/>
    </source>
</evidence>
<dbReference type="SMART" id="SM00248">
    <property type="entry name" value="ANK"/>
    <property type="match status" value="5"/>
</dbReference>
<sequence length="790" mass="89446">MEEKIKKSIDVIQKEHHGKYALMILNIASYLAPRDIHLGMFSTLVTDSENLKSAFDLLSKNSLISVNEKSSTFRISKWFQLTIRKVVKRDMQEILKLIVRLPYASLDYPGGLHHAIHVLKEFSQYEELFEQICGISNEVVLNLLKQSRLEEAYLFGDTALEILQDTVGFIHMESLILRTNLVNTFEKMSKCTKDVKFVLPILGNIALPPGSEEARVIAMDGMKALYKLDDLDQAVFLAKRLSKGEKCEDELNETTLDTWLSWAKKLRCFEDSLALSILRELSQKATSVLSPNDSRISEIKNTMLLIASDQNKHKENLKRQEDLLRENLKKSGMNDPKVLDLRCRIAISHTFLGDKKKALEMCQDVANTCRQLYGELHPRAMEQYRHVEVSLVHAGHYGKATNFTRVVYQKLKKAPGDNHKELMAMKERIAKLLLKQVHIKGKADEAERLFLELCEDHSVSIGPFALRPNSLKQPLDLVQNFPKVKLETLHSAAKEGKLFNLVVLILMGADVDAEDYEGRRPLHYAAENGSHDLVRTLLKNGAIYNVTDYNDKTPLQLTFSDEIKAMLLSVEYIFRDLKKGHPLVNKYISDFREIINAKDNNGHTLFHWAATLNYPNVIKQLLDVGAEVKHVSAKGNTPLHLAASKGHFEIVELLLQSVSCSDLKTFINAKTTNRGTTALHVAAENGYSNIVGALLRHGANYNVKTHEGETAMQLSKDQSVRDILKLTDDMFTSVRRGDSEVIEKLRRLEACDFEIVVKACDNENQTLLQTADFNGYKNIVVGIENIIKDI</sequence>
<dbReference type="InterPro" id="IPR002110">
    <property type="entry name" value="Ankyrin_rpt"/>
</dbReference>
<evidence type="ECO:0000313" key="14">
    <source>
        <dbReference type="Proteomes" id="UP000887013"/>
    </source>
</evidence>
<keyword evidence="3" id="KW-0268">Exocytosis</keyword>
<comment type="subcellular location">
    <subcellularLocation>
        <location evidence="2">Secreted</location>
    </subcellularLocation>
    <subcellularLocation>
        <location evidence="1">Target cell membrane</location>
    </subcellularLocation>
</comment>
<keyword evidence="6" id="KW-0800">Toxin</keyword>